<dbReference type="GO" id="GO:0016787">
    <property type="term" value="F:hydrolase activity"/>
    <property type="evidence" value="ECO:0007669"/>
    <property type="project" value="UniProtKB-KW"/>
</dbReference>
<accession>A0ABT3DK00</accession>
<dbReference type="Gene3D" id="3.40.50.1000">
    <property type="entry name" value="HAD superfamily/HAD-like"/>
    <property type="match status" value="1"/>
</dbReference>
<reference evidence="1 2" key="1">
    <citation type="submission" date="2022-10" db="EMBL/GenBank/DDBJ databases">
        <title>Draft genome assembly of moderately radiation resistant bacterium Metabacillus halosaccharovorans.</title>
        <authorList>
            <person name="Pal S."/>
            <person name="Gopinathan A."/>
        </authorList>
    </citation>
    <scope>NUCLEOTIDE SEQUENCE [LARGE SCALE GENOMIC DNA]</scope>
    <source>
        <strain evidence="1 2">VITHBRA001</strain>
    </source>
</reference>
<dbReference type="NCBIfam" id="TIGR01484">
    <property type="entry name" value="HAD-SF-IIB"/>
    <property type="match status" value="1"/>
</dbReference>
<dbReference type="InterPro" id="IPR023214">
    <property type="entry name" value="HAD_sf"/>
</dbReference>
<dbReference type="InterPro" id="IPR036412">
    <property type="entry name" value="HAD-like_sf"/>
</dbReference>
<name>A0ABT3DK00_9BACI</name>
<dbReference type="NCBIfam" id="TIGR00099">
    <property type="entry name" value="Cof-subfamily"/>
    <property type="match status" value="1"/>
</dbReference>
<dbReference type="SFLD" id="SFLDS00003">
    <property type="entry name" value="Haloacid_Dehalogenase"/>
    <property type="match status" value="1"/>
</dbReference>
<sequence>MIMKKLIAIDLDGTLLSSNIDISPENIKAIQAAQDAGHIVMICSGRAPEDIKTVISKTPLQCPVAGSNGTMVIADGKLLSQISIGKDLVESVTAILNKKQYPFKIYSNKGIFVASTWSERMLSFLEKNKDVLNHLTEKEYKLMTEQPKETDSIKIFEDVKEVLSIEDITVQKFFIPTISGKDDLIASLQDLEGISITTSGPYNIEIMDTNGHKGNGIRVMAEYFNIPIEDTVAIGDNFNDVPMLEAAGLSVAMGNGDPTIKKMADVVTLTNNEHGVAHAIEKYVLAEK</sequence>
<organism evidence="1 2">
    <name type="scientific">Metabacillus halosaccharovorans</name>
    <dbReference type="NCBI Taxonomy" id="930124"/>
    <lineage>
        <taxon>Bacteria</taxon>
        <taxon>Bacillati</taxon>
        <taxon>Bacillota</taxon>
        <taxon>Bacilli</taxon>
        <taxon>Bacillales</taxon>
        <taxon>Bacillaceae</taxon>
        <taxon>Metabacillus</taxon>
    </lineage>
</organism>
<dbReference type="CDD" id="cd07516">
    <property type="entry name" value="HAD_Pase"/>
    <property type="match status" value="1"/>
</dbReference>
<evidence type="ECO:0000313" key="2">
    <source>
        <dbReference type="Proteomes" id="UP001526147"/>
    </source>
</evidence>
<gene>
    <name evidence="1" type="ORF">OIH86_16475</name>
</gene>
<dbReference type="InterPro" id="IPR000150">
    <property type="entry name" value="Cof"/>
</dbReference>
<dbReference type="SFLD" id="SFLDG01140">
    <property type="entry name" value="C2.B:_Phosphomannomutase_and_P"/>
    <property type="match status" value="1"/>
</dbReference>
<dbReference type="InterPro" id="IPR006379">
    <property type="entry name" value="HAD-SF_hydro_IIB"/>
</dbReference>
<keyword evidence="1" id="KW-0378">Hydrolase</keyword>
<dbReference type="SFLD" id="SFLDG01144">
    <property type="entry name" value="C2.B.4:_PGP_Like"/>
    <property type="match status" value="1"/>
</dbReference>
<dbReference type="Proteomes" id="UP001526147">
    <property type="component" value="Unassembled WGS sequence"/>
</dbReference>
<dbReference type="PROSITE" id="PS01228">
    <property type="entry name" value="COF_1"/>
    <property type="match status" value="1"/>
</dbReference>
<comment type="caution">
    <text evidence="1">The sequence shown here is derived from an EMBL/GenBank/DDBJ whole genome shotgun (WGS) entry which is preliminary data.</text>
</comment>
<dbReference type="PROSITE" id="PS01229">
    <property type="entry name" value="COF_2"/>
    <property type="match status" value="1"/>
</dbReference>
<dbReference type="PANTHER" id="PTHR10000:SF55">
    <property type="entry name" value="5-AMINO-6-(5-PHOSPHO-D-RIBITYLAMINO)URACIL PHOSPHATASE YCSE"/>
    <property type="match status" value="1"/>
</dbReference>
<dbReference type="Gene3D" id="3.30.1240.10">
    <property type="match status" value="1"/>
</dbReference>
<protein>
    <submittedName>
        <fullName evidence="1">Cof-type HAD-IIB family hydrolase</fullName>
    </submittedName>
</protein>
<dbReference type="PANTHER" id="PTHR10000">
    <property type="entry name" value="PHOSPHOSERINE PHOSPHATASE"/>
    <property type="match status" value="1"/>
</dbReference>
<proteinExistence type="predicted"/>
<dbReference type="SUPFAM" id="SSF56784">
    <property type="entry name" value="HAD-like"/>
    <property type="match status" value="1"/>
</dbReference>
<evidence type="ECO:0000313" key="1">
    <source>
        <dbReference type="EMBL" id="MCV9887236.1"/>
    </source>
</evidence>
<dbReference type="Pfam" id="PF08282">
    <property type="entry name" value="Hydrolase_3"/>
    <property type="match status" value="1"/>
</dbReference>
<dbReference type="EMBL" id="JAOYEY010000044">
    <property type="protein sequence ID" value="MCV9887236.1"/>
    <property type="molecule type" value="Genomic_DNA"/>
</dbReference>
<dbReference type="RefSeq" id="WP_078435532.1">
    <property type="nucleotide sequence ID" value="NZ_CP162630.1"/>
</dbReference>
<keyword evidence="2" id="KW-1185">Reference proteome</keyword>